<dbReference type="Pfam" id="PF18306">
    <property type="entry name" value="LDcluster4"/>
    <property type="match status" value="1"/>
</dbReference>
<dbReference type="PANTHER" id="PTHR43393:SF3">
    <property type="entry name" value="LYSINE DECARBOXYLASE-LIKE PROTEIN"/>
    <property type="match status" value="1"/>
</dbReference>
<sequence length="150" mass="15272">MAKAVVGVIGASQCNPQEYEMAYQLGRGIARLGALLVCGGLGGVMEAASKGAREEGGLVIGIIPQSNPGEANPYVTVAVATGMGHARNSIIVNTAQVLVAVGGEYGTLSEIALALKGGKAVLGLDTWDIPGVIRVSSVEETLRTLEGLLR</sequence>
<organism evidence="1">
    <name type="scientific">Thermosulfidibacter takaii</name>
    <dbReference type="NCBI Taxonomy" id="412593"/>
    <lineage>
        <taxon>Bacteria</taxon>
        <taxon>Pseudomonadati</taxon>
        <taxon>Thermosulfidibacterota</taxon>
        <taxon>Thermosulfidibacteria</taxon>
        <taxon>Thermosulfidibacterales</taxon>
        <taxon>Thermosulfidibacteraceae</taxon>
    </lineage>
</organism>
<dbReference type="InterPro" id="IPR052341">
    <property type="entry name" value="LOG_family_nucleotidases"/>
</dbReference>
<dbReference type="NCBIfam" id="TIGR00725">
    <property type="entry name" value="TIGR00725 family protein"/>
    <property type="match status" value="1"/>
</dbReference>
<reference evidence="1" key="1">
    <citation type="journal article" date="2020" name="mSystems">
        <title>Genome- and Community-Level Interaction Insights into Carbon Utilization and Element Cycling Functions of Hydrothermarchaeota in Hydrothermal Sediment.</title>
        <authorList>
            <person name="Zhou Z."/>
            <person name="Liu Y."/>
            <person name="Xu W."/>
            <person name="Pan J."/>
            <person name="Luo Z.H."/>
            <person name="Li M."/>
        </authorList>
    </citation>
    <scope>NUCLEOTIDE SEQUENCE [LARGE SCALE GENOMIC DNA]</scope>
    <source>
        <strain evidence="1">HyVt-115</strain>
    </source>
</reference>
<dbReference type="Proteomes" id="UP000885690">
    <property type="component" value="Unassembled WGS sequence"/>
</dbReference>
<dbReference type="GO" id="GO:0005829">
    <property type="term" value="C:cytosol"/>
    <property type="evidence" value="ECO:0007669"/>
    <property type="project" value="TreeGrafter"/>
</dbReference>
<dbReference type="Gene3D" id="3.40.50.450">
    <property type="match status" value="1"/>
</dbReference>
<accession>A0A7C0U5F4</accession>
<name>A0A7C0U5F4_9BACT</name>
<dbReference type="SUPFAM" id="SSF102405">
    <property type="entry name" value="MCP/YpsA-like"/>
    <property type="match status" value="1"/>
</dbReference>
<comment type="caution">
    <text evidence="1">The sequence shown here is derived from an EMBL/GenBank/DDBJ whole genome shotgun (WGS) entry which is preliminary data.</text>
</comment>
<gene>
    <name evidence="1" type="ORF">ENF32_00590</name>
</gene>
<dbReference type="PANTHER" id="PTHR43393">
    <property type="entry name" value="CYTOKININ RIBOSIDE 5'-MONOPHOSPHATE PHOSPHORIBOHYDROLASE"/>
    <property type="match status" value="1"/>
</dbReference>
<evidence type="ECO:0000313" key="1">
    <source>
        <dbReference type="EMBL" id="HDD52552.1"/>
    </source>
</evidence>
<dbReference type="AlphaFoldDB" id="A0A7C0U5F4"/>
<proteinExistence type="predicted"/>
<dbReference type="EMBL" id="DQWS01000024">
    <property type="protein sequence ID" value="HDD52552.1"/>
    <property type="molecule type" value="Genomic_DNA"/>
</dbReference>
<dbReference type="InterPro" id="IPR005268">
    <property type="entry name" value="CHP00725"/>
</dbReference>
<protein>
    <submittedName>
        <fullName evidence="1">TIGR00725 family protein</fullName>
    </submittedName>
</protein>
<dbReference type="InterPro" id="IPR041164">
    <property type="entry name" value="LDcluster4"/>
</dbReference>